<organism evidence="1">
    <name type="scientific">uncultured Caudovirales phage</name>
    <dbReference type="NCBI Taxonomy" id="2100421"/>
    <lineage>
        <taxon>Viruses</taxon>
        <taxon>Duplodnaviria</taxon>
        <taxon>Heunggongvirae</taxon>
        <taxon>Uroviricota</taxon>
        <taxon>Caudoviricetes</taxon>
        <taxon>Peduoviridae</taxon>
        <taxon>Maltschvirus</taxon>
        <taxon>Maltschvirus maltsch</taxon>
    </lineage>
</organism>
<evidence type="ECO:0000313" key="1">
    <source>
        <dbReference type="EMBL" id="CAB4139805.1"/>
    </source>
</evidence>
<name>A0A6J5LZ27_9CAUD</name>
<dbReference type="EMBL" id="LR796367">
    <property type="protein sequence ID" value="CAB4139805.1"/>
    <property type="molecule type" value="Genomic_DNA"/>
</dbReference>
<sequence length="95" mass="10783">MTHDFKSADNYLLHNKKPNANFSEDDAYIFVNAYYHTIRRALLIADALMGEPSASDIKSAVNVTLTKDMKDLSQVEAYALGVFKNLRARMLEEIK</sequence>
<gene>
    <name evidence="1" type="ORF">UFOVP353_42</name>
</gene>
<proteinExistence type="predicted"/>
<protein>
    <submittedName>
        <fullName evidence="1">Uncharacterized protein</fullName>
    </submittedName>
</protein>
<reference evidence="1" key="1">
    <citation type="submission" date="2020-04" db="EMBL/GenBank/DDBJ databases">
        <authorList>
            <person name="Chiriac C."/>
            <person name="Salcher M."/>
            <person name="Ghai R."/>
            <person name="Kavagutti S V."/>
        </authorList>
    </citation>
    <scope>NUCLEOTIDE SEQUENCE</scope>
</reference>
<accession>A0A6J5LZ27</accession>